<evidence type="ECO:0000259" key="7">
    <source>
        <dbReference type="Pfam" id="PF14322"/>
    </source>
</evidence>
<evidence type="ECO:0000259" key="6">
    <source>
        <dbReference type="Pfam" id="PF07980"/>
    </source>
</evidence>
<evidence type="ECO:0000256" key="5">
    <source>
        <dbReference type="ARBA" id="ARBA00023237"/>
    </source>
</evidence>
<dbReference type="EMBL" id="RJTM01000128">
    <property type="protein sequence ID" value="RNL80697.1"/>
    <property type="molecule type" value="Genomic_DNA"/>
</dbReference>
<sequence>MSLMAAIAFNACSDDHLETFPTEQVDSESVTSTTTNLMAAINGIHRLLYVRQQDSQGQGGIGGTMIITDILGEDVVFNSTGLGWYVQEYQWNRHRDETSSTNRYPYYFYYRLVSNANVVINGAHLAEGPDAERDAAKGQGLLYRAFSFFQLVQFYADRYVPGANNNQLGIPLRIEANSEPLARSSVEEVYSQINADIDEAISLLDVYSKPNNSHLGLSVAHGLKARVALVQGNYSLAAQHAAIAKQGYILMSMENYQSEFNNYNNSEWMWGSHIVDEQSMGFANFGAYMSRNFSSTSIRTNPMSINSALYDQIPGSDVRSKLWDPSGEHEDLGLPSNFVRYPYTNQKFIAVSTSDSRMDVPYMRAAEMYLIEAEALSYINEGQAREVLYELVSSRDPEYELSTNSGEALKEEIYLQRRIELWGEGFRFYDLKRLNKPLDRNGANHNSSLVGNLFDVPAGGKLWTWLIPRRELDSNPLVEQNPL</sequence>
<dbReference type="Pfam" id="PF07980">
    <property type="entry name" value="SusD_RagB"/>
    <property type="match status" value="1"/>
</dbReference>
<proteinExistence type="inferred from homology"/>
<keyword evidence="9" id="KW-1185">Reference proteome</keyword>
<dbReference type="Pfam" id="PF14322">
    <property type="entry name" value="SusD-like_3"/>
    <property type="match status" value="1"/>
</dbReference>
<evidence type="ECO:0000313" key="9">
    <source>
        <dbReference type="Proteomes" id="UP000267469"/>
    </source>
</evidence>
<dbReference type="GO" id="GO:0009279">
    <property type="term" value="C:cell outer membrane"/>
    <property type="evidence" value="ECO:0007669"/>
    <property type="project" value="UniProtKB-SubCell"/>
</dbReference>
<evidence type="ECO:0000256" key="1">
    <source>
        <dbReference type="ARBA" id="ARBA00004442"/>
    </source>
</evidence>
<keyword evidence="5" id="KW-0998">Cell outer membrane</keyword>
<accession>A0A3N0DYN8</accession>
<dbReference type="InterPro" id="IPR011990">
    <property type="entry name" value="TPR-like_helical_dom_sf"/>
</dbReference>
<reference evidence="8 9" key="1">
    <citation type="submission" date="2018-10" db="EMBL/GenBank/DDBJ databases">
        <title>Sinomicrobium pectinilyticum sp. nov., a pectinase-producing bacterium isolated from alkaline and saline soil, and emended description of the genus Sinomicrobium.</title>
        <authorList>
            <person name="Cheng B."/>
            <person name="Li C."/>
            <person name="Lai Q."/>
            <person name="Du M."/>
            <person name="Shao Z."/>
            <person name="Xu P."/>
            <person name="Yang C."/>
        </authorList>
    </citation>
    <scope>NUCLEOTIDE SEQUENCE [LARGE SCALE GENOMIC DNA]</scope>
    <source>
        <strain evidence="8 9">5DNS001</strain>
    </source>
</reference>
<evidence type="ECO:0000256" key="2">
    <source>
        <dbReference type="ARBA" id="ARBA00006275"/>
    </source>
</evidence>
<protein>
    <submittedName>
        <fullName evidence="8">RagB/SusD family nutrient uptake outer membrane protein</fullName>
    </submittedName>
</protein>
<dbReference type="Proteomes" id="UP000267469">
    <property type="component" value="Unassembled WGS sequence"/>
</dbReference>
<organism evidence="8 9">
    <name type="scientific">Sinomicrobium pectinilyticum</name>
    <dbReference type="NCBI Taxonomy" id="1084421"/>
    <lineage>
        <taxon>Bacteria</taxon>
        <taxon>Pseudomonadati</taxon>
        <taxon>Bacteroidota</taxon>
        <taxon>Flavobacteriia</taxon>
        <taxon>Flavobacteriales</taxon>
        <taxon>Flavobacteriaceae</taxon>
        <taxon>Sinomicrobium</taxon>
    </lineage>
</organism>
<dbReference type="OrthoDB" id="630434at2"/>
<name>A0A3N0DYN8_SINP1</name>
<comment type="subcellular location">
    <subcellularLocation>
        <location evidence="1">Cell outer membrane</location>
    </subcellularLocation>
</comment>
<gene>
    <name evidence="8" type="ORF">ED312_19135</name>
</gene>
<evidence type="ECO:0000313" key="8">
    <source>
        <dbReference type="EMBL" id="RNL80697.1"/>
    </source>
</evidence>
<feature type="domain" description="RagB/SusD" evidence="6">
    <location>
        <begin position="343"/>
        <end position="482"/>
    </location>
</feature>
<evidence type="ECO:0000256" key="4">
    <source>
        <dbReference type="ARBA" id="ARBA00023136"/>
    </source>
</evidence>
<dbReference type="AlphaFoldDB" id="A0A3N0DYN8"/>
<comment type="similarity">
    <text evidence="2">Belongs to the SusD family.</text>
</comment>
<feature type="domain" description="SusD-like N-terminal" evidence="7">
    <location>
        <begin position="85"/>
        <end position="228"/>
    </location>
</feature>
<keyword evidence="3" id="KW-0732">Signal</keyword>
<evidence type="ECO:0000256" key="3">
    <source>
        <dbReference type="ARBA" id="ARBA00022729"/>
    </source>
</evidence>
<dbReference type="InterPro" id="IPR012944">
    <property type="entry name" value="SusD_RagB_dom"/>
</dbReference>
<comment type="caution">
    <text evidence="8">The sequence shown here is derived from an EMBL/GenBank/DDBJ whole genome shotgun (WGS) entry which is preliminary data.</text>
</comment>
<dbReference type="SUPFAM" id="SSF48452">
    <property type="entry name" value="TPR-like"/>
    <property type="match status" value="1"/>
</dbReference>
<dbReference type="InterPro" id="IPR033985">
    <property type="entry name" value="SusD-like_N"/>
</dbReference>
<dbReference type="Gene3D" id="1.25.40.390">
    <property type="match status" value="1"/>
</dbReference>
<keyword evidence="4" id="KW-0472">Membrane</keyword>